<evidence type="ECO:0000313" key="4">
    <source>
        <dbReference type="EMBL" id="HIU61547.1"/>
    </source>
</evidence>
<comment type="function">
    <text evidence="2">Might take part in the signal recognition particle (SRP) pathway. This is inferred from the conservation of its genetic proximity to ftsY/ffh. May be a regulatory protein.</text>
</comment>
<evidence type="ECO:0000256" key="2">
    <source>
        <dbReference type="ARBA" id="ARBA00024764"/>
    </source>
</evidence>
<evidence type="ECO:0000256" key="3">
    <source>
        <dbReference type="SAM" id="MobiDB-lite"/>
    </source>
</evidence>
<reference evidence="4" key="1">
    <citation type="submission" date="2020-10" db="EMBL/GenBank/DDBJ databases">
        <authorList>
            <person name="Gilroy R."/>
        </authorList>
    </citation>
    <scope>NUCLEOTIDE SEQUENCE</scope>
    <source>
        <strain evidence="4">CHK195-12923</strain>
    </source>
</reference>
<comment type="caution">
    <text evidence="4">The sequence shown here is derived from an EMBL/GenBank/DDBJ whole genome shotgun (WGS) entry which is preliminary data.</text>
</comment>
<protein>
    <submittedName>
        <fullName evidence="4">Uncharacterized protein</fullName>
    </submittedName>
</protein>
<reference evidence="4" key="2">
    <citation type="journal article" date="2021" name="PeerJ">
        <title>Extensive microbial diversity within the chicken gut microbiome revealed by metagenomics and culture.</title>
        <authorList>
            <person name="Gilroy R."/>
            <person name="Ravi A."/>
            <person name="Getino M."/>
            <person name="Pursley I."/>
            <person name="Horton D.L."/>
            <person name="Alikhan N.F."/>
            <person name="Baker D."/>
            <person name="Gharbi K."/>
            <person name="Hall N."/>
            <person name="Watson M."/>
            <person name="Adriaenssens E.M."/>
            <person name="Foster-Nyarko E."/>
            <person name="Jarju S."/>
            <person name="Secka A."/>
            <person name="Antonio M."/>
            <person name="Oren A."/>
            <person name="Chaudhuri R.R."/>
            <person name="La Ragione R."/>
            <person name="Hildebrand F."/>
            <person name="Pallen M.J."/>
        </authorList>
    </citation>
    <scope>NUCLEOTIDE SEQUENCE</scope>
    <source>
        <strain evidence="4">CHK195-12923</strain>
    </source>
</reference>
<sequence>MADVKFLRLWDVYSPLLTPTQREISDMHFNLDLTVSEIAEQKGISRQGVSECLASAKKQLVEYERKLGFSRLLREGDLRLSLILTSGCRWADDFAAAHPEFSKDVARLKGILQGDYSAEAEDLCEKLEGGVDADEDEDVIETEEESKAHAAAVEAETDANAAVEAEKKE</sequence>
<dbReference type="InterPro" id="IPR036388">
    <property type="entry name" value="WH-like_DNA-bd_sf"/>
</dbReference>
<comment type="similarity">
    <text evidence="1">Belongs to the UPF0122 family.</text>
</comment>
<dbReference type="Pfam" id="PF04297">
    <property type="entry name" value="UPF0122"/>
    <property type="match status" value="1"/>
</dbReference>
<gene>
    <name evidence="4" type="ORF">IAB69_02740</name>
</gene>
<proteinExistence type="inferred from homology"/>
<dbReference type="AlphaFoldDB" id="A0A9D1MJN8"/>
<feature type="compositionally biased region" description="Low complexity" evidence="3">
    <location>
        <begin position="149"/>
        <end position="163"/>
    </location>
</feature>
<dbReference type="InterPro" id="IPR013324">
    <property type="entry name" value="RNA_pol_sigma_r3/r4-like"/>
</dbReference>
<dbReference type="PANTHER" id="PTHR40083">
    <property type="entry name" value="UPF0122 PROTEIN CBO2450/CLC_2298"/>
    <property type="match status" value="1"/>
</dbReference>
<dbReference type="SUPFAM" id="SSF88659">
    <property type="entry name" value="Sigma3 and sigma4 domains of RNA polymerase sigma factors"/>
    <property type="match status" value="1"/>
</dbReference>
<dbReference type="EMBL" id="DVNE01000024">
    <property type="protein sequence ID" value="HIU61547.1"/>
    <property type="molecule type" value="Genomic_DNA"/>
</dbReference>
<organism evidence="4 5">
    <name type="scientific">Candidatus Coproplasma excrementigallinarum</name>
    <dbReference type="NCBI Taxonomy" id="2840747"/>
    <lineage>
        <taxon>Bacteria</taxon>
        <taxon>Bacillati</taxon>
        <taxon>Bacillota</taxon>
        <taxon>Clostridia</taxon>
        <taxon>Eubacteriales</taxon>
        <taxon>Candidatus Coproplasma</taxon>
    </lineage>
</organism>
<evidence type="ECO:0000256" key="1">
    <source>
        <dbReference type="ARBA" id="ARBA00008720"/>
    </source>
</evidence>
<dbReference type="Gene3D" id="1.10.10.10">
    <property type="entry name" value="Winged helix-like DNA-binding domain superfamily/Winged helix DNA-binding domain"/>
    <property type="match status" value="1"/>
</dbReference>
<dbReference type="PANTHER" id="PTHR40083:SF1">
    <property type="entry name" value="UPF0122 PROTEIN YLXM"/>
    <property type="match status" value="1"/>
</dbReference>
<feature type="region of interest" description="Disordered" evidence="3">
    <location>
        <begin position="142"/>
        <end position="169"/>
    </location>
</feature>
<dbReference type="Proteomes" id="UP000824110">
    <property type="component" value="Unassembled WGS sequence"/>
</dbReference>
<dbReference type="InterPro" id="IPR007394">
    <property type="entry name" value="UPF0122"/>
</dbReference>
<accession>A0A9D1MJN8</accession>
<evidence type="ECO:0000313" key="5">
    <source>
        <dbReference type="Proteomes" id="UP000824110"/>
    </source>
</evidence>
<name>A0A9D1MJN8_9FIRM</name>